<gene>
    <name evidence="6" type="ORF">DNU06_07790</name>
</gene>
<evidence type="ECO:0000256" key="3">
    <source>
        <dbReference type="ARBA" id="ARBA00023004"/>
    </source>
</evidence>
<dbReference type="GO" id="GO:0009055">
    <property type="term" value="F:electron transfer activity"/>
    <property type="evidence" value="ECO:0007669"/>
    <property type="project" value="InterPro"/>
</dbReference>
<protein>
    <submittedName>
        <fullName evidence="6">Cytochrome c</fullName>
    </submittedName>
</protein>
<dbReference type="InterPro" id="IPR036909">
    <property type="entry name" value="Cyt_c-like_dom_sf"/>
</dbReference>
<dbReference type="Pfam" id="PF00034">
    <property type="entry name" value="Cytochrom_C"/>
    <property type="match status" value="1"/>
</dbReference>
<evidence type="ECO:0000256" key="4">
    <source>
        <dbReference type="PROSITE-ProRule" id="PRU00433"/>
    </source>
</evidence>
<feature type="domain" description="Cytochrome c" evidence="5">
    <location>
        <begin position="46"/>
        <end position="134"/>
    </location>
</feature>
<dbReference type="PANTHER" id="PTHR35008">
    <property type="entry name" value="BLL4482 PROTEIN-RELATED"/>
    <property type="match status" value="1"/>
</dbReference>
<dbReference type="Gene3D" id="1.10.760.10">
    <property type="entry name" value="Cytochrome c-like domain"/>
    <property type="match status" value="1"/>
</dbReference>
<dbReference type="InterPro" id="IPR009056">
    <property type="entry name" value="Cyt_c-like_dom"/>
</dbReference>
<dbReference type="GO" id="GO:0020037">
    <property type="term" value="F:heme binding"/>
    <property type="evidence" value="ECO:0007669"/>
    <property type="project" value="InterPro"/>
</dbReference>
<keyword evidence="7" id="KW-1185">Reference proteome</keyword>
<keyword evidence="2 4" id="KW-0479">Metal-binding</keyword>
<reference evidence="6 7" key="1">
    <citation type="submission" date="2018-06" db="EMBL/GenBank/DDBJ databases">
        <title>The draft genome sequence of Crocinitomix sp. SM1701.</title>
        <authorList>
            <person name="Zhang X."/>
        </authorList>
    </citation>
    <scope>NUCLEOTIDE SEQUENCE [LARGE SCALE GENOMIC DNA]</scope>
    <source>
        <strain evidence="6 7">SM1701</strain>
    </source>
</reference>
<sequence length="152" mass="16394">MKRNIQILTMVGSLFLLQSCGGSESSTSTPEATETKEVVQEKPAENKFLAGQEVYTKTCQPCHQPDGKGMPDAFPPLAGSDYLLEDLPRAIQQVIHGSSGEITVNGQVFNGVMPPQVLTDQEITDVLNYVLNTWGNDGGTVTLEEVIAGREV</sequence>
<evidence type="ECO:0000313" key="6">
    <source>
        <dbReference type="EMBL" id="PZE17722.1"/>
    </source>
</evidence>
<dbReference type="OrthoDB" id="9811395at2"/>
<dbReference type="InterPro" id="IPR051459">
    <property type="entry name" value="Cytochrome_c-type_DH"/>
</dbReference>
<proteinExistence type="predicted"/>
<evidence type="ECO:0000259" key="5">
    <source>
        <dbReference type="PROSITE" id="PS51007"/>
    </source>
</evidence>
<dbReference type="AlphaFoldDB" id="A0A2W1NQ19"/>
<dbReference type="SUPFAM" id="SSF46626">
    <property type="entry name" value="Cytochrome c"/>
    <property type="match status" value="1"/>
</dbReference>
<keyword evidence="3 4" id="KW-0408">Iron</keyword>
<keyword evidence="1 4" id="KW-0349">Heme</keyword>
<dbReference type="PROSITE" id="PS51257">
    <property type="entry name" value="PROKAR_LIPOPROTEIN"/>
    <property type="match status" value="1"/>
</dbReference>
<dbReference type="GO" id="GO:0046872">
    <property type="term" value="F:metal ion binding"/>
    <property type="evidence" value="ECO:0007669"/>
    <property type="project" value="UniProtKB-KW"/>
</dbReference>
<dbReference type="EMBL" id="QKSB01000003">
    <property type="protein sequence ID" value="PZE17722.1"/>
    <property type="molecule type" value="Genomic_DNA"/>
</dbReference>
<organism evidence="6 7">
    <name type="scientific">Putridiphycobacter roseus</name>
    <dbReference type="NCBI Taxonomy" id="2219161"/>
    <lineage>
        <taxon>Bacteria</taxon>
        <taxon>Pseudomonadati</taxon>
        <taxon>Bacteroidota</taxon>
        <taxon>Flavobacteriia</taxon>
        <taxon>Flavobacteriales</taxon>
        <taxon>Crocinitomicaceae</taxon>
        <taxon>Putridiphycobacter</taxon>
    </lineage>
</organism>
<name>A0A2W1NQ19_9FLAO</name>
<dbReference type="Proteomes" id="UP000249248">
    <property type="component" value="Unassembled WGS sequence"/>
</dbReference>
<comment type="caution">
    <text evidence="6">The sequence shown here is derived from an EMBL/GenBank/DDBJ whole genome shotgun (WGS) entry which is preliminary data.</text>
</comment>
<evidence type="ECO:0000256" key="1">
    <source>
        <dbReference type="ARBA" id="ARBA00022617"/>
    </source>
</evidence>
<accession>A0A2W1NQ19</accession>
<evidence type="ECO:0000256" key="2">
    <source>
        <dbReference type="ARBA" id="ARBA00022723"/>
    </source>
</evidence>
<dbReference type="PANTHER" id="PTHR35008:SF8">
    <property type="entry name" value="ALCOHOL DEHYDROGENASE CYTOCHROME C SUBUNIT"/>
    <property type="match status" value="1"/>
</dbReference>
<dbReference type="PROSITE" id="PS51007">
    <property type="entry name" value="CYTC"/>
    <property type="match status" value="1"/>
</dbReference>
<dbReference type="RefSeq" id="WP_111062682.1">
    <property type="nucleotide sequence ID" value="NZ_JBHUCU010000027.1"/>
</dbReference>
<evidence type="ECO:0000313" key="7">
    <source>
        <dbReference type="Proteomes" id="UP000249248"/>
    </source>
</evidence>